<dbReference type="Pfam" id="PF07707">
    <property type="entry name" value="BACK"/>
    <property type="match status" value="1"/>
</dbReference>
<protein>
    <submittedName>
        <fullName evidence="3">BACK domain-containing protein</fullName>
    </submittedName>
</protein>
<reference evidence="3" key="3">
    <citation type="submission" date="2016-06" db="UniProtKB">
        <authorList>
            <consortium name="WormBaseParasite"/>
        </authorList>
    </citation>
    <scope>IDENTIFICATION</scope>
</reference>
<feature type="domain" description="BACK" evidence="1">
    <location>
        <begin position="70"/>
        <end position="115"/>
    </location>
</feature>
<proteinExistence type="predicted"/>
<keyword evidence="2" id="KW-1185">Reference proteome</keyword>
<dbReference type="WBParaSite" id="GPLIN_001498600">
    <property type="protein sequence ID" value="GPLIN_001498600"/>
    <property type="gene ID" value="GPLIN_001498600"/>
</dbReference>
<reference evidence="2" key="2">
    <citation type="submission" date="2014-05" db="EMBL/GenBank/DDBJ databases">
        <title>The genome and life-stage specific transcriptomes of Globodera pallida elucidate key aspects of plant parasitism by a cyst nematode.</title>
        <authorList>
            <person name="Cotton J.A."/>
            <person name="Lilley C.J."/>
            <person name="Jones L.M."/>
            <person name="Kikuchi T."/>
            <person name="Reid A.J."/>
            <person name="Thorpe P."/>
            <person name="Tsai I.J."/>
            <person name="Beasley H."/>
            <person name="Blok V."/>
            <person name="Cock P.J.A."/>
            <person name="Van den Akker S.E."/>
            <person name="Holroyd N."/>
            <person name="Hunt M."/>
            <person name="Mantelin S."/>
            <person name="Naghra H."/>
            <person name="Pain A."/>
            <person name="Palomares-Rius J.E."/>
            <person name="Zarowiecki M."/>
            <person name="Berriman M."/>
            <person name="Jones J.T."/>
            <person name="Urwin P.E."/>
        </authorList>
    </citation>
    <scope>NUCLEOTIDE SEQUENCE [LARGE SCALE GENOMIC DNA]</scope>
    <source>
        <strain evidence="2">Lindley</strain>
    </source>
</reference>
<evidence type="ECO:0000259" key="1">
    <source>
        <dbReference type="Pfam" id="PF07707"/>
    </source>
</evidence>
<dbReference type="Proteomes" id="UP000050741">
    <property type="component" value="Unassembled WGS sequence"/>
</dbReference>
<dbReference type="AlphaFoldDB" id="A0A183CQ28"/>
<evidence type="ECO:0000313" key="2">
    <source>
        <dbReference type="Proteomes" id="UP000050741"/>
    </source>
</evidence>
<name>A0A183CQ28_GLOPA</name>
<reference evidence="2" key="1">
    <citation type="submission" date="2013-12" db="EMBL/GenBank/DDBJ databases">
        <authorList>
            <person name="Aslett M."/>
        </authorList>
    </citation>
    <scope>NUCLEOTIDE SEQUENCE [LARGE SCALE GENOMIC DNA]</scope>
    <source>
        <strain evidence="2">Lindley</strain>
    </source>
</reference>
<dbReference type="Gene3D" id="1.25.40.420">
    <property type="match status" value="1"/>
</dbReference>
<dbReference type="InterPro" id="IPR011705">
    <property type="entry name" value="BACK"/>
</dbReference>
<organism evidence="2 3">
    <name type="scientific">Globodera pallida</name>
    <name type="common">Potato cyst nematode worm</name>
    <name type="synonym">Heterodera pallida</name>
    <dbReference type="NCBI Taxonomy" id="36090"/>
    <lineage>
        <taxon>Eukaryota</taxon>
        <taxon>Metazoa</taxon>
        <taxon>Ecdysozoa</taxon>
        <taxon>Nematoda</taxon>
        <taxon>Chromadorea</taxon>
        <taxon>Rhabditida</taxon>
        <taxon>Tylenchina</taxon>
        <taxon>Tylenchomorpha</taxon>
        <taxon>Tylenchoidea</taxon>
        <taxon>Heteroderidae</taxon>
        <taxon>Heteroderinae</taxon>
        <taxon>Globodera</taxon>
    </lineage>
</organism>
<accession>A0A183CQ28</accession>
<evidence type="ECO:0000313" key="3">
    <source>
        <dbReference type="WBParaSite" id="GPLIN_001498600"/>
    </source>
</evidence>
<sequence length="116" mass="13163">MHRQKTKNPNSKKDHPVLAKLNQPKCQKQTLRGGDKGNLLPAMSACTLSWPTDSADVHFLVGEGDEKKLLCLDYIDRNAYALILSDAFLQIDQQLLCEILDRDELWISEEIAIWNA</sequence>